<dbReference type="EMBL" id="CP020660">
    <property type="protein sequence ID" value="ATF09950.1"/>
    <property type="molecule type" value="Genomic_DNA"/>
</dbReference>
<sequence>MVLRVNGNVSQQHRLQNTDNQDGMLVYARTFFNIEMI</sequence>
<evidence type="ECO:0000313" key="1">
    <source>
        <dbReference type="EMBL" id="ATF09950.1"/>
    </source>
</evidence>
<protein>
    <submittedName>
        <fullName evidence="1">Uncharacterized protein</fullName>
    </submittedName>
</protein>
<gene>
    <name evidence="1" type="ORF">BTN50_1476</name>
</gene>
<evidence type="ECO:0000313" key="2">
    <source>
        <dbReference type="Proteomes" id="UP000218160"/>
    </source>
</evidence>
<keyword evidence="2" id="KW-1185">Reference proteome</keyword>
<name>A0A291BAB9_9GAMM</name>
<proteinExistence type="predicted"/>
<reference evidence="2" key="1">
    <citation type="submission" date="2017-04" db="EMBL/GenBank/DDBJ databases">
        <title>Genome evolution of the luminous symbionts of deep sea anglerfish.</title>
        <authorList>
            <person name="Hendry T.A."/>
        </authorList>
    </citation>
    <scope>NUCLEOTIDE SEQUENCE [LARGE SCALE GENOMIC DNA]</scope>
</reference>
<organism evidence="1 2">
    <name type="scientific">Candidatus Enterovibrio altilux</name>
    <dbReference type="NCBI Taxonomy" id="1927128"/>
    <lineage>
        <taxon>Bacteria</taxon>
        <taxon>Pseudomonadati</taxon>
        <taxon>Pseudomonadota</taxon>
        <taxon>Gammaproteobacteria</taxon>
        <taxon>Vibrionales</taxon>
        <taxon>Vibrionaceae</taxon>
        <taxon>Enterovibrio</taxon>
    </lineage>
</organism>
<dbReference type="AlphaFoldDB" id="A0A291BAB9"/>
<dbReference type="KEGG" id="elux:BTN50_1476"/>
<dbReference type="Proteomes" id="UP000218160">
    <property type="component" value="Chromosome 1"/>
</dbReference>
<accession>A0A291BAB9</accession>